<organism evidence="1 2">
    <name type="scientific">SAR86 cluster bacterium</name>
    <dbReference type="NCBI Taxonomy" id="2030880"/>
    <lineage>
        <taxon>Bacteria</taxon>
        <taxon>Pseudomonadati</taxon>
        <taxon>Pseudomonadota</taxon>
        <taxon>Gammaproteobacteria</taxon>
        <taxon>SAR86 cluster</taxon>
    </lineage>
</organism>
<proteinExistence type="predicted"/>
<comment type="caution">
    <text evidence="1">The sequence shown here is derived from an EMBL/GenBank/DDBJ whole genome shotgun (WGS) entry which is preliminary data.</text>
</comment>
<dbReference type="Proteomes" id="UP000754644">
    <property type="component" value="Unassembled WGS sequence"/>
</dbReference>
<evidence type="ECO:0000313" key="1">
    <source>
        <dbReference type="EMBL" id="NQV65995.1"/>
    </source>
</evidence>
<name>A0A972W113_9GAMM</name>
<dbReference type="AlphaFoldDB" id="A0A972W113"/>
<accession>A0A972W113</accession>
<evidence type="ECO:0000313" key="2">
    <source>
        <dbReference type="Proteomes" id="UP000754644"/>
    </source>
</evidence>
<sequence length="99" mass="11060">MIIESHADYRQQILMLYTRSSALDSEVVAWAMYDGTGATAHYAGDQDAAPYSTGLDAMQAGWRVLQVSQLNPPHPGAEYQTSYLPFEVMLEKWAKFDGK</sequence>
<protein>
    <submittedName>
        <fullName evidence="1">Uncharacterized protein</fullName>
    </submittedName>
</protein>
<dbReference type="EMBL" id="JABMOJ010000440">
    <property type="protein sequence ID" value="NQV65995.1"/>
    <property type="molecule type" value="Genomic_DNA"/>
</dbReference>
<reference evidence="1" key="1">
    <citation type="submission" date="2020-05" db="EMBL/GenBank/DDBJ databases">
        <title>Sulfur intermediates as new biogeochemical hubs in an aquatic model microbial ecosystem.</title>
        <authorList>
            <person name="Vigneron A."/>
        </authorList>
    </citation>
    <scope>NUCLEOTIDE SEQUENCE</scope>
    <source>
        <strain evidence="1">Bin.250</strain>
    </source>
</reference>
<gene>
    <name evidence="1" type="ORF">HQ497_11590</name>
</gene>